<gene>
    <name evidence="1" type="ORF">GBAR_LOCUS12016</name>
</gene>
<protein>
    <submittedName>
        <fullName evidence="1">Uncharacterized protein</fullName>
    </submittedName>
</protein>
<evidence type="ECO:0000313" key="2">
    <source>
        <dbReference type="Proteomes" id="UP001174909"/>
    </source>
</evidence>
<comment type="caution">
    <text evidence="1">The sequence shown here is derived from an EMBL/GenBank/DDBJ whole genome shotgun (WGS) entry which is preliminary data.</text>
</comment>
<sequence length="140" mass="14761">ELTDSKTVELDSTDGVDVLLTSLVELTDSTTVDGTVVLKPASELDSINAIDVPTTSTVELTDPTTLVVVLVGAGTTRDVVKKESIFELSSVELDCTTAALLVTRVGSKIGIVLDTTVVWGVEATRVLEESIVELESRVKA</sequence>
<name>A0AA35WN37_GEOBA</name>
<reference evidence="1" key="1">
    <citation type="submission" date="2023-03" db="EMBL/GenBank/DDBJ databases">
        <authorList>
            <person name="Steffen K."/>
            <person name="Cardenas P."/>
        </authorList>
    </citation>
    <scope>NUCLEOTIDE SEQUENCE</scope>
</reference>
<keyword evidence="2" id="KW-1185">Reference proteome</keyword>
<organism evidence="1 2">
    <name type="scientific">Geodia barretti</name>
    <name type="common">Barrett's horny sponge</name>
    <dbReference type="NCBI Taxonomy" id="519541"/>
    <lineage>
        <taxon>Eukaryota</taxon>
        <taxon>Metazoa</taxon>
        <taxon>Porifera</taxon>
        <taxon>Demospongiae</taxon>
        <taxon>Heteroscleromorpha</taxon>
        <taxon>Tetractinellida</taxon>
        <taxon>Astrophorina</taxon>
        <taxon>Geodiidae</taxon>
        <taxon>Geodia</taxon>
    </lineage>
</organism>
<evidence type="ECO:0000313" key="1">
    <source>
        <dbReference type="EMBL" id="CAI8020067.1"/>
    </source>
</evidence>
<dbReference type="EMBL" id="CASHTH010001798">
    <property type="protein sequence ID" value="CAI8020067.1"/>
    <property type="molecule type" value="Genomic_DNA"/>
</dbReference>
<proteinExistence type="predicted"/>
<dbReference type="AlphaFoldDB" id="A0AA35WN37"/>
<feature type="non-terminal residue" evidence="1">
    <location>
        <position position="1"/>
    </location>
</feature>
<dbReference type="Proteomes" id="UP001174909">
    <property type="component" value="Unassembled WGS sequence"/>
</dbReference>
<accession>A0AA35WN37</accession>